<dbReference type="FunFam" id="1.10.150.20:FF:000002">
    <property type="entry name" value="DNA polymerase I"/>
    <property type="match status" value="1"/>
</dbReference>
<evidence type="ECO:0000256" key="6">
    <source>
        <dbReference type="ARBA" id="ARBA00022705"/>
    </source>
</evidence>
<dbReference type="InterPro" id="IPR012337">
    <property type="entry name" value="RNaseH-like_sf"/>
</dbReference>
<reference evidence="20 21" key="1">
    <citation type="submission" date="2020-02" db="EMBL/GenBank/DDBJ databases">
        <title>Out from the shadows clarifying the taxonomy of the family Cryomorphaceae and related taxa by utilizing the GTDB taxonomic framework.</title>
        <authorList>
            <person name="Bowman J.P."/>
        </authorList>
    </citation>
    <scope>NUCLEOTIDE SEQUENCE [LARGE SCALE GENOMIC DNA]</scope>
    <source>
        <strain evidence="20 21">QSSC 1-22</strain>
    </source>
</reference>
<accession>A0A7K3WQD8</accession>
<dbReference type="Gene3D" id="1.20.1060.10">
    <property type="entry name" value="Taq DNA Polymerase, Chain T, domain 4"/>
    <property type="match status" value="1"/>
</dbReference>
<feature type="domain" description="DNA-directed DNA polymerase family A palm" evidence="19">
    <location>
        <begin position="684"/>
        <end position="891"/>
    </location>
</feature>
<dbReference type="GO" id="GO:0003677">
    <property type="term" value="F:DNA binding"/>
    <property type="evidence" value="ECO:0007669"/>
    <property type="project" value="UniProtKB-UniRule"/>
</dbReference>
<dbReference type="SMART" id="SM00279">
    <property type="entry name" value="HhH2"/>
    <property type="match status" value="1"/>
</dbReference>
<dbReference type="GO" id="GO:0008409">
    <property type="term" value="F:5'-3' exonuclease activity"/>
    <property type="evidence" value="ECO:0007669"/>
    <property type="project" value="UniProtKB-UniRule"/>
</dbReference>
<dbReference type="Proteomes" id="UP000486602">
    <property type="component" value="Unassembled WGS sequence"/>
</dbReference>
<evidence type="ECO:0000256" key="9">
    <source>
        <dbReference type="ARBA" id="ARBA00022801"/>
    </source>
</evidence>
<dbReference type="NCBIfam" id="NF004397">
    <property type="entry name" value="PRK05755.1"/>
    <property type="match status" value="1"/>
</dbReference>
<dbReference type="FunFam" id="1.20.1060.10:FF:000001">
    <property type="entry name" value="DNA polymerase I"/>
    <property type="match status" value="1"/>
</dbReference>
<keyword evidence="9 16" id="KW-0378">Hydrolase</keyword>
<evidence type="ECO:0000256" key="7">
    <source>
        <dbReference type="ARBA" id="ARBA00022722"/>
    </source>
</evidence>
<evidence type="ECO:0000256" key="4">
    <source>
        <dbReference type="ARBA" id="ARBA00022679"/>
    </source>
</evidence>
<dbReference type="PANTHER" id="PTHR10133:SF27">
    <property type="entry name" value="DNA POLYMERASE NU"/>
    <property type="match status" value="1"/>
</dbReference>
<organism evidence="20 21">
    <name type="scientific">Cryomorpha ignava</name>
    <dbReference type="NCBI Taxonomy" id="101383"/>
    <lineage>
        <taxon>Bacteria</taxon>
        <taxon>Pseudomonadati</taxon>
        <taxon>Bacteroidota</taxon>
        <taxon>Flavobacteriia</taxon>
        <taxon>Flavobacteriales</taxon>
        <taxon>Cryomorphaceae</taxon>
        <taxon>Cryomorpha</taxon>
    </lineage>
</organism>
<dbReference type="InterPro" id="IPR036397">
    <property type="entry name" value="RNaseH_sf"/>
</dbReference>
<dbReference type="InterPro" id="IPR008918">
    <property type="entry name" value="HhH2"/>
</dbReference>
<dbReference type="CDD" id="cd08637">
    <property type="entry name" value="DNA_pol_A_pol_I_C"/>
    <property type="match status" value="1"/>
</dbReference>
<evidence type="ECO:0000256" key="10">
    <source>
        <dbReference type="ARBA" id="ARBA00022839"/>
    </source>
</evidence>
<evidence type="ECO:0000256" key="3">
    <source>
        <dbReference type="ARBA" id="ARBA00020311"/>
    </source>
</evidence>
<dbReference type="InterPro" id="IPR036279">
    <property type="entry name" value="5-3_exonuclease_C_sf"/>
</dbReference>
<evidence type="ECO:0000256" key="5">
    <source>
        <dbReference type="ARBA" id="ARBA00022695"/>
    </source>
</evidence>
<evidence type="ECO:0000256" key="14">
    <source>
        <dbReference type="ARBA" id="ARBA00049244"/>
    </source>
</evidence>
<dbReference type="CDD" id="cd06139">
    <property type="entry name" value="DNA_polA_I_Ecoli_like_exo"/>
    <property type="match status" value="1"/>
</dbReference>
<proteinExistence type="inferred from homology"/>
<feature type="domain" description="3'-5' exonuclease" evidence="17">
    <location>
        <begin position="333"/>
        <end position="514"/>
    </location>
</feature>
<evidence type="ECO:0000256" key="2">
    <source>
        <dbReference type="ARBA" id="ARBA00012417"/>
    </source>
</evidence>
<dbReference type="NCBIfam" id="TIGR00593">
    <property type="entry name" value="pola"/>
    <property type="match status" value="1"/>
</dbReference>
<dbReference type="PANTHER" id="PTHR10133">
    <property type="entry name" value="DNA POLYMERASE I"/>
    <property type="match status" value="1"/>
</dbReference>
<dbReference type="Gene3D" id="1.10.150.20">
    <property type="entry name" value="5' to 3' exonuclease, C-terminal subdomain"/>
    <property type="match status" value="2"/>
</dbReference>
<gene>
    <name evidence="16 20" type="primary">polA</name>
    <name evidence="20" type="ORF">G3O08_10210</name>
</gene>
<evidence type="ECO:0000259" key="19">
    <source>
        <dbReference type="SMART" id="SM00482"/>
    </source>
</evidence>
<dbReference type="GO" id="GO:0006302">
    <property type="term" value="P:double-strand break repair"/>
    <property type="evidence" value="ECO:0007669"/>
    <property type="project" value="TreeGrafter"/>
</dbReference>
<dbReference type="SUPFAM" id="SSF88723">
    <property type="entry name" value="PIN domain-like"/>
    <property type="match status" value="1"/>
</dbReference>
<dbReference type="SMART" id="SM00482">
    <property type="entry name" value="POLAc"/>
    <property type="match status" value="1"/>
</dbReference>
<keyword evidence="7" id="KW-0540">Nuclease</keyword>
<dbReference type="InterPro" id="IPR018320">
    <property type="entry name" value="DNA_polymerase_1"/>
</dbReference>
<keyword evidence="8 16" id="KW-0227">DNA damage</keyword>
<evidence type="ECO:0000259" key="18">
    <source>
        <dbReference type="SMART" id="SM00475"/>
    </source>
</evidence>
<dbReference type="InterPro" id="IPR019760">
    <property type="entry name" value="DNA-dir_DNA_pol_A_CS"/>
</dbReference>
<dbReference type="CDD" id="cd09898">
    <property type="entry name" value="H3TH_53EXO"/>
    <property type="match status" value="1"/>
</dbReference>
<dbReference type="Gene3D" id="3.30.70.370">
    <property type="match status" value="1"/>
</dbReference>
<evidence type="ECO:0000313" key="21">
    <source>
        <dbReference type="Proteomes" id="UP000486602"/>
    </source>
</evidence>
<dbReference type="SUPFAM" id="SSF53098">
    <property type="entry name" value="Ribonuclease H-like"/>
    <property type="match status" value="1"/>
</dbReference>
<evidence type="ECO:0000256" key="13">
    <source>
        <dbReference type="ARBA" id="ARBA00023204"/>
    </source>
</evidence>
<evidence type="ECO:0000313" key="20">
    <source>
        <dbReference type="EMBL" id="NEN23873.1"/>
    </source>
</evidence>
<keyword evidence="6 16" id="KW-0235">DNA replication</keyword>
<keyword evidence="4 16" id="KW-0808">Transferase</keyword>
<comment type="catalytic activity">
    <reaction evidence="14 16">
        <text>DNA(n) + a 2'-deoxyribonucleoside 5'-triphosphate = DNA(n+1) + diphosphate</text>
        <dbReference type="Rhea" id="RHEA:22508"/>
        <dbReference type="Rhea" id="RHEA-COMP:17339"/>
        <dbReference type="Rhea" id="RHEA-COMP:17340"/>
        <dbReference type="ChEBI" id="CHEBI:33019"/>
        <dbReference type="ChEBI" id="CHEBI:61560"/>
        <dbReference type="ChEBI" id="CHEBI:173112"/>
        <dbReference type="EC" id="2.7.7.7"/>
    </reaction>
</comment>
<comment type="similarity">
    <text evidence="1 16">Belongs to the DNA polymerase type-A family.</text>
</comment>
<dbReference type="InterPro" id="IPR002562">
    <property type="entry name" value="3'-5'_exonuclease_dom"/>
</dbReference>
<dbReference type="Gene3D" id="3.30.420.10">
    <property type="entry name" value="Ribonuclease H-like superfamily/Ribonuclease H"/>
    <property type="match status" value="1"/>
</dbReference>
<evidence type="ECO:0000256" key="8">
    <source>
        <dbReference type="ARBA" id="ARBA00022763"/>
    </source>
</evidence>
<feature type="domain" description="5'-3' exonuclease" evidence="18">
    <location>
        <begin position="5"/>
        <end position="267"/>
    </location>
</feature>
<dbReference type="AlphaFoldDB" id="A0A7K3WQD8"/>
<dbReference type="InterPro" id="IPR020045">
    <property type="entry name" value="DNA_polI_H3TH"/>
</dbReference>
<dbReference type="SMART" id="SM00474">
    <property type="entry name" value="35EXOc"/>
    <property type="match status" value="1"/>
</dbReference>
<dbReference type="FunFam" id="1.10.150.20:FF:000003">
    <property type="entry name" value="DNA polymerase I"/>
    <property type="match status" value="1"/>
</dbReference>
<dbReference type="InterPro" id="IPR020046">
    <property type="entry name" value="5-3_exonucl_a-hlix_arch_N"/>
</dbReference>
<comment type="function">
    <text evidence="16">In addition to polymerase activity, this DNA polymerase exhibits 3'-5' and 5'-3' exonuclease activity.</text>
</comment>
<dbReference type="InterPro" id="IPR002421">
    <property type="entry name" value="5-3_exonuclease"/>
</dbReference>
<dbReference type="Pfam" id="PF02739">
    <property type="entry name" value="5_3_exonuc_N"/>
    <property type="match status" value="1"/>
</dbReference>
<dbReference type="InterPro" id="IPR043502">
    <property type="entry name" value="DNA/RNA_pol_sf"/>
</dbReference>
<dbReference type="SMART" id="SM00475">
    <property type="entry name" value="53EXOc"/>
    <property type="match status" value="1"/>
</dbReference>
<sequence>MSTDKKTLYLLDAYALIYRAYYAFIRAPRVNSAGLNTSAMFGFTNALADIINNHKPTHIAVGFDISGPTFRNDDYPAYKANREETPDDIKIAIPYIRQIIEGFNIPILEKEGFEADDIIGTIAKKAEIEGFEVFMVTPDKDFGQLVTEHIKILKPARMGNGSEVMGIKEVCEKFGVKRPEQVIDMLGLWGDAVDNIPGIPGIGEKTAKKLLAEYDSVEGLIANADKLKGKQKENVIKFAEQGLLSKKLATIILDAPVDFNPKELELEEPNKEVLRELFSILEFRTISERLLGEKIQANTAAGDQMDLFSSVENSDTDAEPASMSDFDASAVKYNTIETKDKRTTFIRDLMKQKVVCFDTETTSVDANSAELVGMSFSWKSGEAYYIPLPENENGSKFILKDFNDFFAAENILKIGHNLKYDITVLAWYGIEVKGKMFDTMLAHYLIQPDMKHNMNELAETYLSYRPISIETLIGKKGKNQGSMRDVPVEEAAPYACEDADITYRLYEKFAPEIEKEPGLKKLFYEIEMPLMPVLARMEFCGVKIDTDSLAEISKNLEIEALKLEEEIYEIAGTNFNLASPKQLGIVLFEDLKIADKPKKTKTGQYSTNEETLLKHADDHPIVGKILDFRQIMKLKSTYVDALPELVNPRDQRIHTTYMQAVAATGRLSSQNPNLQNIPIRTERGREVRKAFIPSSADRVIFAADYSQIELRLMAEMSGDIAMLEAFTSGEDIHAATAAKVFNVDSKDVDREMRSKAKMVNFGIIYGISAFGLAQRLGISRTEASELIENYFIQYPGIKAYMDESIERARKNGYVETILKRRRYLSDINSRNATVRGFAERNAINAPIQGSAADMIKVAMIKVDELFKKEGIKSNMILQVHDELVFDAEKSELDKIRVIVEREMRQAIPQLKVPIKVDMDTGDNWLEAH</sequence>
<keyword evidence="12 16" id="KW-0238">DNA-binding</keyword>
<dbReference type="Pfam" id="PF00476">
    <property type="entry name" value="DNA_pol_A"/>
    <property type="match status" value="1"/>
</dbReference>
<keyword evidence="13 16" id="KW-0234">DNA repair</keyword>
<dbReference type="Gene3D" id="3.40.50.1010">
    <property type="entry name" value="5'-nuclease"/>
    <property type="match status" value="1"/>
</dbReference>
<keyword evidence="10 16" id="KW-0269">Exonuclease</keyword>
<dbReference type="GO" id="GO:0006261">
    <property type="term" value="P:DNA-templated DNA replication"/>
    <property type="evidence" value="ECO:0007669"/>
    <property type="project" value="UniProtKB-UniRule"/>
</dbReference>
<comment type="caution">
    <text evidence="20">The sequence shown here is derived from an EMBL/GenBank/DDBJ whole genome shotgun (WGS) entry which is preliminary data.</text>
</comment>
<dbReference type="GO" id="GO:0008408">
    <property type="term" value="F:3'-5' exonuclease activity"/>
    <property type="evidence" value="ECO:0007669"/>
    <property type="project" value="UniProtKB-UniRule"/>
</dbReference>
<dbReference type="EMBL" id="JAAGVY010000016">
    <property type="protein sequence ID" value="NEN23873.1"/>
    <property type="molecule type" value="Genomic_DNA"/>
</dbReference>
<dbReference type="EC" id="2.7.7.7" evidence="2 15"/>
<dbReference type="SUPFAM" id="SSF47807">
    <property type="entry name" value="5' to 3' exonuclease, C-terminal subdomain"/>
    <property type="match status" value="1"/>
</dbReference>
<dbReference type="Pfam" id="PF01612">
    <property type="entry name" value="DNA_pol_A_exo1"/>
    <property type="match status" value="1"/>
</dbReference>
<dbReference type="InterPro" id="IPR029060">
    <property type="entry name" value="PIN-like_dom_sf"/>
</dbReference>
<evidence type="ECO:0000256" key="15">
    <source>
        <dbReference type="NCBIfam" id="TIGR00593"/>
    </source>
</evidence>
<evidence type="ECO:0000259" key="17">
    <source>
        <dbReference type="SMART" id="SM00474"/>
    </source>
</evidence>
<dbReference type="InterPro" id="IPR002298">
    <property type="entry name" value="DNA_polymerase_A"/>
</dbReference>
<dbReference type="SUPFAM" id="SSF56672">
    <property type="entry name" value="DNA/RNA polymerases"/>
    <property type="match status" value="1"/>
</dbReference>
<keyword evidence="5 16" id="KW-0548">Nucleotidyltransferase</keyword>
<dbReference type="InterPro" id="IPR001098">
    <property type="entry name" value="DNA-dir_DNA_pol_A_palm_dom"/>
</dbReference>
<keyword evidence="11 16" id="KW-0239">DNA-directed DNA polymerase</keyword>
<evidence type="ECO:0000256" key="11">
    <source>
        <dbReference type="ARBA" id="ARBA00022932"/>
    </source>
</evidence>
<dbReference type="RefSeq" id="WP_163285265.1">
    <property type="nucleotide sequence ID" value="NZ_JAAGVY010000016.1"/>
</dbReference>
<dbReference type="GO" id="GO:0003887">
    <property type="term" value="F:DNA-directed DNA polymerase activity"/>
    <property type="evidence" value="ECO:0007669"/>
    <property type="project" value="UniProtKB-UniRule"/>
</dbReference>
<dbReference type="PROSITE" id="PS00447">
    <property type="entry name" value="DNA_POLYMERASE_A"/>
    <property type="match status" value="1"/>
</dbReference>
<evidence type="ECO:0000256" key="16">
    <source>
        <dbReference type="RuleBase" id="RU004460"/>
    </source>
</evidence>
<dbReference type="PRINTS" id="PR00868">
    <property type="entry name" value="DNAPOLI"/>
</dbReference>
<evidence type="ECO:0000256" key="1">
    <source>
        <dbReference type="ARBA" id="ARBA00007705"/>
    </source>
</evidence>
<protein>
    <recommendedName>
        <fullName evidence="3 15">DNA polymerase I</fullName>
        <ecNumber evidence="2 15">2.7.7.7</ecNumber>
    </recommendedName>
</protein>
<dbReference type="Pfam" id="PF01367">
    <property type="entry name" value="5_3_exonuc"/>
    <property type="match status" value="1"/>
</dbReference>
<keyword evidence="21" id="KW-1185">Reference proteome</keyword>
<dbReference type="CDD" id="cd09859">
    <property type="entry name" value="PIN_53EXO"/>
    <property type="match status" value="1"/>
</dbReference>
<evidence type="ECO:0000256" key="12">
    <source>
        <dbReference type="ARBA" id="ARBA00023125"/>
    </source>
</evidence>
<name>A0A7K3WQD8_9FLAO</name>